<evidence type="ECO:0000256" key="6">
    <source>
        <dbReference type="ARBA" id="ARBA00023136"/>
    </source>
</evidence>
<evidence type="ECO:0000256" key="8">
    <source>
        <dbReference type="SAM" id="MobiDB-lite"/>
    </source>
</evidence>
<comment type="subcellular location">
    <subcellularLocation>
        <location evidence="1 7">Cell membrane</location>
        <topology evidence="1 7">Multi-pass membrane protein</topology>
    </subcellularLocation>
</comment>
<dbReference type="PANTHER" id="PTHR30353:SF0">
    <property type="entry name" value="TRANSMEMBRANE PROTEIN"/>
    <property type="match status" value="1"/>
</dbReference>
<accession>A0ABW3VHV2</accession>
<proteinExistence type="inferred from homology"/>
<evidence type="ECO:0000256" key="1">
    <source>
        <dbReference type="ARBA" id="ARBA00004651"/>
    </source>
</evidence>
<keyword evidence="6 7" id="KW-0472">Membrane</keyword>
<evidence type="ECO:0000313" key="10">
    <source>
        <dbReference type="EMBL" id="MFD1234453.1"/>
    </source>
</evidence>
<reference evidence="11" key="1">
    <citation type="journal article" date="2019" name="Int. J. Syst. Evol. Microbiol.">
        <title>The Global Catalogue of Microorganisms (GCM) 10K type strain sequencing project: providing services to taxonomists for standard genome sequencing and annotation.</title>
        <authorList>
            <consortium name="The Broad Institute Genomics Platform"/>
            <consortium name="The Broad Institute Genome Sequencing Center for Infectious Disease"/>
            <person name="Wu L."/>
            <person name="Ma J."/>
        </authorList>
    </citation>
    <scope>NUCLEOTIDE SEQUENCE [LARGE SCALE GENOMIC DNA]</scope>
    <source>
        <strain evidence="11">CCUG 49018</strain>
    </source>
</reference>
<evidence type="ECO:0000256" key="3">
    <source>
        <dbReference type="ARBA" id="ARBA00022475"/>
    </source>
</evidence>
<dbReference type="InterPro" id="IPR032816">
    <property type="entry name" value="VTT_dom"/>
</dbReference>
<keyword evidence="3 7" id="KW-1003">Cell membrane</keyword>
<dbReference type="Pfam" id="PF09335">
    <property type="entry name" value="VTT_dom"/>
    <property type="match status" value="1"/>
</dbReference>
<feature type="transmembrane region" description="Helical" evidence="7">
    <location>
        <begin position="29"/>
        <end position="58"/>
    </location>
</feature>
<comment type="caution">
    <text evidence="10">The sequence shown here is derived from an EMBL/GenBank/DDBJ whole genome shotgun (WGS) entry which is preliminary data.</text>
</comment>
<feature type="transmembrane region" description="Helical" evidence="7">
    <location>
        <begin position="65"/>
        <end position="87"/>
    </location>
</feature>
<feature type="compositionally biased region" description="Low complexity" evidence="8">
    <location>
        <begin position="242"/>
        <end position="253"/>
    </location>
</feature>
<name>A0ABW3VHV2_9PSEU</name>
<evidence type="ECO:0000259" key="9">
    <source>
        <dbReference type="Pfam" id="PF09335"/>
    </source>
</evidence>
<dbReference type="Proteomes" id="UP001597182">
    <property type="component" value="Unassembled WGS sequence"/>
</dbReference>
<evidence type="ECO:0000313" key="11">
    <source>
        <dbReference type="Proteomes" id="UP001597182"/>
    </source>
</evidence>
<dbReference type="InterPro" id="IPR032818">
    <property type="entry name" value="DedA-like"/>
</dbReference>
<protein>
    <submittedName>
        <fullName evidence="10">DedA family protein</fullName>
    </submittedName>
</protein>
<keyword evidence="11" id="KW-1185">Reference proteome</keyword>
<evidence type="ECO:0000256" key="2">
    <source>
        <dbReference type="ARBA" id="ARBA00010792"/>
    </source>
</evidence>
<keyword evidence="4 7" id="KW-0812">Transmembrane</keyword>
<comment type="similarity">
    <text evidence="2 7">Belongs to the DedA family.</text>
</comment>
<dbReference type="PANTHER" id="PTHR30353">
    <property type="entry name" value="INNER MEMBRANE PROTEIN DEDA-RELATED"/>
    <property type="match status" value="1"/>
</dbReference>
<gene>
    <name evidence="10" type="ORF">ACFQ34_14280</name>
</gene>
<feature type="domain" description="VTT" evidence="9">
    <location>
        <begin position="44"/>
        <end position="171"/>
    </location>
</feature>
<feature type="region of interest" description="Disordered" evidence="8">
    <location>
        <begin position="242"/>
        <end position="285"/>
    </location>
</feature>
<dbReference type="EMBL" id="JBHTMB010000129">
    <property type="protein sequence ID" value="MFD1234453.1"/>
    <property type="molecule type" value="Genomic_DNA"/>
</dbReference>
<evidence type="ECO:0000256" key="4">
    <source>
        <dbReference type="ARBA" id="ARBA00022692"/>
    </source>
</evidence>
<sequence>MTTTTALATALAWGPLDSAAPATVWAVVLTFVFLECAFIVGLFLPGDSLLVAAGVVLAQHGHERGAWMLAVLAAVVAVAGNQAGYLVGRYTGTRILARKDGRMLNKANLERAGAFLDRWGFWSIIVARWIPWIRTLAPMIAGAVKMDNRKFLLANAVGAVLWVPTLMMLGYYGAWVLDSVPWLKTVAVVASIAFFVVGTGLGVWRYRQEMKRPIDETATLPEHRIAAASVTEAAAAPAAADGLGPAADAAPAPVDLEKTRRAEAAGVQGVAEEPDVAEEPGARRR</sequence>
<dbReference type="RefSeq" id="WP_013678498.1">
    <property type="nucleotide sequence ID" value="NZ_BAABKS010000035.1"/>
</dbReference>
<feature type="transmembrane region" description="Helical" evidence="7">
    <location>
        <begin position="186"/>
        <end position="204"/>
    </location>
</feature>
<evidence type="ECO:0000256" key="5">
    <source>
        <dbReference type="ARBA" id="ARBA00022989"/>
    </source>
</evidence>
<feature type="transmembrane region" description="Helical" evidence="7">
    <location>
        <begin position="152"/>
        <end position="174"/>
    </location>
</feature>
<keyword evidence="5 7" id="KW-1133">Transmembrane helix</keyword>
<organism evidence="10 11">
    <name type="scientific">Pseudonocardia benzenivorans</name>
    <dbReference type="NCBI Taxonomy" id="228005"/>
    <lineage>
        <taxon>Bacteria</taxon>
        <taxon>Bacillati</taxon>
        <taxon>Actinomycetota</taxon>
        <taxon>Actinomycetes</taxon>
        <taxon>Pseudonocardiales</taxon>
        <taxon>Pseudonocardiaceae</taxon>
        <taxon>Pseudonocardia</taxon>
    </lineage>
</organism>
<evidence type="ECO:0000256" key="7">
    <source>
        <dbReference type="RuleBase" id="RU367016"/>
    </source>
</evidence>